<dbReference type="SUPFAM" id="SSF55729">
    <property type="entry name" value="Acyl-CoA N-acyltransferases (Nat)"/>
    <property type="match status" value="2"/>
</dbReference>
<dbReference type="Pfam" id="PF00583">
    <property type="entry name" value="Acetyltransf_1"/>
    <property type="match status" value="2"/>
</dbReference>
<dbReference type="InterPro" id="IPR050832">
    <property type="entry name" value="Bact_Acetyltransf"/>
</dbReference>
<dbReference type="PANTHER" id="PTHR43877">
    <property type="entry name" value="AMINOALKYLPHOSPHONATE N-ACETYLTRANSFERASE-RELATED-RELATED"/>
    <property type="match status" value="1"/>
</dbReference>
<feature type="region of interest" description="Disordered" evidence="3">
    <location>
        <begin position="157"/>
        <end position="183"/>
    </location>
</feature>
<organism evidence="5 6">
    <name type="scientific">Streptomyces albiaxialis</name>
    <dbReference type="NCBI Taxonomy" id="329523"/>
    <lineage>
        <taxon>Bacteria</taxon>
        <taxon>Bacillati</taxon>
        <taxon>Actinomycetota</taxon>
        <taxon>Actinomycetes</taxon>
        <taxon>Kitasatosporales</taxon>
        <taxon>Streptomycetaceae</taxon>
        <taxon>Streptomyces</taxon>
    </lineage>
</organism>
<dbReference type="PROSITE" id="PS51186">
    <property type="entry name" value="GNAT"/>
    <property type="match status" value="2"/>
</dbReference>
<evidence type="ECO:0000256" key="3">
    <source>
        <dbReference type="SAM" id="MobiDB-lite"/>
    </source>
</evidence>
<name>A0ABN2X275_9ACTN</name>
<feature type="domain" description="N-acetyltransferase" evidence="4">
    <location>
        <begin position="130"/>
        <end position="283"/>
    </location>
</feature>
<gene>
    <name evidence="5" type="ORF">GCM10009801_77220</name>
</gene>
<protein>
    <submittedName>
        <fullName evidence="5">GNAT family N-acetyltransferase</fullName>
    </submittedName>
</protein>
<reference evidence="5 6" key="1">
    <citation type="journal article" date="2019" name="Int. J. Syst. Evol. Microbiol.">
        <title>The Global Catalogue of Microorganisms (GCM) 10K type strain sequencing project: providing services to taxonomists for standard genome sequencing and annotation.</title>
        <authorList>
            <consortium name="The Broad Institute Genomics Platform"/>
            <consortium name="The Broad Institute Genome Sequencing Center for Infectious Disease"/>
            <person name="Wu L."/>
            <person name="Ma J."/>
        </authorList>
    </citation>
    <scope>NUCLEOTIDE SEQUENCE [LARGE SCALE GENOMIC DNA]</scope>
    <source>
        <strain evidence="5 6">JCM 15478</strain>
    </source>
</reference>
<keyword evidence="2" id="KW-0012">Acyltransferase</keyword>
<evidence type="ECO:0000256" key="2">
    <source>
        <dbReference type="ARBA" id="ARBA00023315"/>
    </source>
</evidence>
<evidence type="ECO:0000313" key="5">
    <source>
        <dbReference type="EMBL" id="GAA2102869.1"/>
    </source>
</evidence>
<dbReference type="CDD" id="cd04301">
    <property type="entry name" value="NAT_SF"/>
    <property type="match status" value="1"/>
</dbReference>
<feature type="domain" description="N-acetyltransferase" evidence="4">
    <location>
        <begin position="1"/>
        <end position="133"/>
    </location>
</feature>
<sequence length="283" mass="30794">MTTTLRPTGPENRTADGGRTRAYDICVNSRPVGAVHLAAEDQGGPLVGRIARLVVQERERRRGRGTTAALAAEEVLRGWGCARVEISAPVPAEAGQRAAAPAMLEALGYRERNRYMIKELDGPPALPEGSVGRPMTDEEFPAWWERGKEGYLTAQTDAGVPRETAEKRLEATRSSQLPAGPASPNTLLRVLTHRGTDVGTVWVSLDVPFREDADAWVFDVVVDEQYRGKGHGRSLMLFAEHECLAVGAPRLGLNVNAGNEAARHLYESLGYRAVELFYGKPLA</sequence>
<dbReference type="InterPro" id="IPR016181">
    <property type="entry name" value="Acyl_CoA_acyltransferase"/>
</dbReference>
<accession>A0ABN2X275</accession>
<evidence type="ECO:0000259" key="4">
    <source>
        <dbReference type="PROSITE" id="PS51186"/>
    </source>
</evidence>
<dbReference type="InterPro" id="IPR000182">
    <property type="entry name" value="GNAT_dom"/>
</dbReference>
<keyword evidence="1" id="KW-0808">Transferase</keyword>
<comment type="caution">
    <text evidence="5">The sequence shown here is derived from an EMBL/GenBank/DDBJ whole genome shotgun (WGS) entry which is preliminary data.</text>
</comment>
<dbReference type="EMBL" id="BAAAPE010000028">
    <property type="protein sequence ID" value="GAA2102869.1"/>
    <property type="molecule type" value="Genomic_DNA"/>
</dbReference>
<evidence type="ECO:0000256" key="1">
    <source>
        <dbReference type="ARBA" id="ARBA00022679"/>
    </source>
</evidence>
<dbReference type="PANTHER" id="PTHR43877:SF2">
    <property type="entry name" value="AMINOALKYLPHOSPHONATE N-ACETYLTRANSFERASE-RELATED"/>
    <property type="match status" value="1"/>
</dbReference>
<dbReference type="Proteomes" id="UP001500016">
    <property type="component" value="Unassembled WGS sequence"/>
</dbReference>
<dbReference type="Gene3D" id="3.40.630.30">
    <property type="match status" value="2"/>
</dbReference>
<proteinExistence type="predicted"/>
<dbReference type="RefSeq" id="WP_344535236.1">
    <property type="nucleotide sequence ID" value="NZ_BAAAPE010000028.1"/>
</dbReference>
<keyword evidence="6" id="KW-1185">Reference proteome</keyword>
<evidence type="ECO:0000313" key="6">
    <source>
        <dbReference type="Proteomes" id="UP001500016"/>
    </source>
</evidence>